<reference evidence="6 7" key="1">
    <citation type="journal article" date="2019" name="Emerg. Microbes Infect.">
        <title>Comprehensive subspecies identification of 175 nontuberculous mycobacteria species based on 7547 genomic profiles.</title>
        <authorList>
            <person name="Matsumoto Y."/>
            <person name="Kinjo T."/>
            <person name="Motooka D."/>
            <person name="Nabeya D."/>
            <person name="Jung N."/>
            <person name="Uechi K."/>
            <person name="Horii T."/>
            <person name="Iida T."/>
            <person name="Fujita J."/>
            <person name="Nakamura S."/>
        </authorList>
    </citation>
    <scope>NUCLEOTIDE SEQUENCE [LARGE SCALE GENOMIC DNA]</scope>
    <source>
        <strain evidence="6 7">JCM 15296</strain>
        <plasmid evidence="6">pJCM15296</plasmid>
    </source>
</reference>
<gene>
    <name evidence="6" type="ORF">MAUB_62780</name>
</gene>
<evidence type="ECO:0000256" key="4">
    <source>
        <dbReference type="SAM" id="MobiDB-lite"/>
    </source>
</evidence>
<evidence type="ECO:0000256" key="1">
    <source>
        <dbReference type="ARBA" id="ARBA00004496"/>
    </source>
</evidence>
<dbReference type="Gene3D" id="1.10.443.10">
    <property type="entry name" value="Intergrase catalytic core"/>
    <property type="match status" value="1"/>
</dbReference>
<dbReference type="PANTHER" id="PTHR30349:SF77">
    <property type="entry name" value="TYROSINE RECOMBINASE XERC"/>
    <property type="match status" value="1"/>
</dbReference>
<dbReference type="Proteomes" id="UP000465609">
    <property type="component" value="Plasmid pJCM15296"/>
</dbReference>
<sequence>MTIRGSGPRRISTSGRSGWSAKHLAPSTIRGYQCSLRLFSEFLIDGRYGWALACEEEFGTHPVAICHEWNTIAHLNDYEGRPEARPFTREEMQRFLDYADDQVDRAVRAKRKGAAFRDATVFKVIYGWGLRRTETAKLDLVDFGRNPAAPQFGRFGTLNVRYGKAKRGQPPRRRNVLSVMDWAVEAVADYVENVRPKFGCPDHPALWVTERGGRIKAAEINARFVSYRDALKLPKDLVPHSIRHSFVTHLTEDGVDRRFIQSQVGHECDSSTAIYTHVSSDFMNTMLHKALAPVLGRTPPADKD</sequence>
<dbReference type="InterPro" id="IPR013762">
    <property type="entry name" value="Integrase-like_cat_sf"/>
</dbReference>
<dbReference type="SUPFAM" id="SSF56349">
    <property type="entry name" value="DNA breaking-rejoining enzymes"/>
    <property type="match status" value="1"/>
</dbReference>
<dbReference type="InterPro" id="IPR002104">
    <property type="entry name" value="Integrase_catalytic"/>
</dbReference>
<feature type="domain" description="Tyr recombinase" evidence="5">
    <location>
        <begin position="82"/>
        <end position="288"/>
    </location>
</feature>
<evidence type="ECO:0000259" key="5">
    <source>
        <dbReference type="PROSITE" id="PS51898"/>
    </source>
</evidence>
<keyword evidence="3" id="KW-0233">DNA recombination</keyword>
<dbReference type="Pfam" id="PF00589">
    <property type="entry name" value="Phage_integrase"/>
    <property type="match status" value="1"/>
</dbReference>
<evidence type="ECO:0000256" key="2">
    <source>
        <dbReference type="ARBA" id="ARBA00022908"/>
    </source>
</evidence>
<keyword evidence="7" id="KW-1185">Reference proteome</keyword>
<keyword evidence="2" id="KW-0229">DNA integration</keyword>
<dbReference type="InterPro" id="IPR050090">
    <property type="entry name" value="Tyrosine_recombinase_XerCD"/>
</dbReference>
<geneLocation type="plasmid" evidence="6 7">
    <name>pJCM15296</name>
</geneLocation>
<organism evidence="6 7">
    <name type="scientific">Mycolicibacterium aubagnense</name>
    <dbReference type="NCBI Taxonomy" id="319707"/>
    <lineage>
        <taxon>Bacteria</taxon>
        <taxon>Bacillati</taxon>
        <taxon>Actinomycetota</taxon>
        <taxon>Actinomycetes</taxon>
        <taxon>Mycobacteriales</taxon>
        <taxon>Mycobacteriaceae</taxon>
        <taxon>Mycolicibacterium</taxon>
    </lineage>
</organism>
<dbReference type="InterPro" id="IPR011010">
    <property type="entry name" value="DNA_brk_join_enz"/>
</dbReference>
<name>A0ABN5Z1N0_9MYCO</name>
<proteinExistence type="predicted"/>
<keyword evidence="6" id="KW-0614">Plasmid</keyword>
<accession>A0ABN5Z1N0</accession>
<dbReference type="PROSITE" id="PS51898">
    <property type="entry name" value="TYR_RECOMBINASE"/>
    <property type="match status" value="1"/>
</dbReference>
<evidence type="ECO:0000313" key="7">
    <source>
        <dbReference type="Proteomes" id="UP000465609"/>
    </source>
</evidence>
<dbReference type="PANTHER" id="PTHR30349">
    <property type="entry name" value="PHAGE INTEGRASE-RELATED"/>
    <property type="match status" value="1"/>
</dbReference>
<evidence type="ECO:0000256" key="3">
    <source>
        <dbReference type="ARBA" id="ARBA00023172"/>
    </source>
</evidence>
<comment type="subcellular location">
    <subcellularLocation>
        <location evidence="1">Cytoplasm</location>
    </subcellularLocation>
</comment>
<evidence type="ECO:0000313" key="6">
    <source>
        <dbReference type="EMBL" id="BBX88077.1"/>
    </source>
</evidence>
<feature type="region of interest" description="Disordered" evidence="4">
    <location>
        <begin position="1"/>
        <end position="21"/>
    </location>
</feature>
<protein>
    <recommendedName>
        <fullName evidence="5">Tyr recombinase domain-containing protein</fullName>
    </recommendedName>
</protein>
<dbReference type="EMBL" id="AP022578">
    <property type="protein sequence ID" value="BBX88077.1"/>
    <property type="molecule type" value="Genomic_DNA"/>
</dbReference>